<dbReference type="AlphaFoldDB" id="A0A7I7MKD2"/>
<dbReference type="OrthoDB" id="4764631at2"/>
<keyword evidence="2" id="KW-1185">Reference proteome</keyword>
<gene>
    <name evidence="1" type="ORF">MSHI_01860</name>
</gene>
<organism evidence="1 2">
    <name type="scientific">Mycobacterium shinjukuense</name>
    <dbReference type="NCBI Taxonomy" id="398694"/>
    <lineage>
        <taxon>Bacteria</taxon>
        <taxon>Bacillati</taxon>
        <taxon>Actinomycetota</taxon>
        <taxon>Actinomycetes</taxon>
        <taxon>Mycobacteriales</taxon>
        <taxon>Mycobacteriaceae</taxon>
        <taxon>Mycobacterium</taxon>
    </lineage>
</organism>
<evidence type="ECO:0000313" key="1">
    <source>
        <dbReference type="EMBL" id="BBX72280.1"/>
    </source>
</evidence>
<sequence length="61" mass="6735">MRLSARNFDAKVDVTPESSRPVRLRIIGLTFGLTPPEALQLATDLADAVNQLNVENERRSA</sequence>
<dbReference type="Proteomes" id="UP000467236">
    <property type="component" value="Chromosome"/>
</dbReference>
<protein>
    <submittedName>
        <fullName evidence="1">Uncharacterized protein</fullName>
    </submittedName>
</protein>
<dbReference type="EMBL" id="AP022575">
    <property type="protein sequence ID" value="BBX72280.1"/>
    <property type="molecule type" value="Genomic_DNA"/>
</dbReference>
<reference evidence="1 2" key="1">
    <citation type="journal article" date="2019" name="Emerg. Microbes Infect.">
        <title>Comprehensive subspecies identification of 175 nontuberculous mycobacteria species based on 7547 genomic profiles.</title>
        <authorList>
            <person name="Matsumoto Y."/>
            <person name="Kinjo T."/>
            <person name="Motooka D."/>
            <person name="Nabeya D."/>
            <person name="Jung N."/>
            <person name="Uechi K."/>
            <person name="Horii T."/>
            <person name="Iida T."/>
            <person name="Fujita J."/>
            <person name="Nakamura S."/>
        </authorList>
    </citation>
    <scope>NUCLEOTIDE SEQUENCE [LARGE SCALE GENOMIC DNA]</scope>
    <source>
        <strain evidence="1 2">JCM 14233</strain>
    </source>
</reference>
<accession>A0A7I7MKD2</accession>
<dbReference type="RefSeq" id="WP_083047049.1">
    <property type="nucleotide sequence ID" value="NZ_AP022575.1"/>
</dbReference>
<evidence type="ECO:0000313" key="2">
    <source>
        <dbReference type="Proteomes" id="UP000467236"/>
    </source>
</evidence>
<dbReference type="KEGG" id="mshj:MSHI_01860"/>
<name>A0A7I7MKD2_9MYCO</name>
<proteinExistence type="predicted"/>